<evidence type="ECO:0000313" key="2">
    <source>
        <dbReference type="WBParaSite" id="nRc.2.0.1.t19109-RA"/>
    </source>
</evidence>
<accession>A0A915IZ44</accession>
<dbReference type="Proteomes" id="UP000887565">
    <property type="component" value="Unplaced"/>
</dbReference>
<protein>
    <submittedName>
        <fullName evidence="2">Uncharacterized protein</fullName>
    </submittedName>
</protein>
<evidence type="ECO:0000313" key="1">
    <source>
        <dbReference type="Proteomes" id="UP000887565"/>
    </source>
</evidence>
<proteinExistence type="predicted"/>
<keyword evidence="1" id="KW-1185">Reference proteome</keyword>
<dbReference type="WBParaSite" id="nRc.2.0.1.t19109-RA">
    <property type="protein sequence ID" value="nRc.2.0.1.t19109-RA"/>
    <property type="gene ID" value="nRc.2.0.1.g19109"/>
</dbReference>
<reference evidence="2" key="1">
    <citation type="submission" date="2022-11" db="UniProtKB">
        <authorList>
            <consortium name="WormBaseParasite"/>
        </authorList>
    </citation>
    <scope>IDENTIFICATION</scope>
</reference>
<name>A0A915IZ44_ROMCU</name>
<organism evidence="1 2">
    <name type="scientific">Romanomermis culicivorax</name>
    <name type="common">Nematode worm</name>
    <dbReference type="NCBI Taxonomy" id="13658"/>
    <lineage>
        <taxon>Eukaryota</taxon>
        <taxon>Metazoa</taxon>
        <taxon>Ecdysozoa</taxon>
        <taxon>Nematoda</taxon>
        <taxon>Enoplea</taxon>
        <taxon>Dorylaimia</taxon>
        <taxon>Mermithida</taxon>
        <taxon>Mermithoidea</taxon>
        <taxon>Mermithidae</taxon>
        <taxon>Romanomermis</taxon>
    </lineage>
</organism>
<sequence length="174" mass="18573">MVYPEALDNGEAFVLCCTVTGFRIGQYRALGTGVDERVCFDGSELDGNLKGSCRGVFANESLCGWGEIIDLADGQADVAGILKSAPCCVPTDYSGADNRCGGCYFFRRDDHICGGSRLIDSTRFEGGRGYGHGRSVRGGGCGGCSSGCGWKEMNLASGGTEFWGRQSVEREWSW</sequence>
<dbReference type="AlphaFoldDB" id="A0A915IZ44"/>